<dbReference type="Proteomes" id="UP000077266">
    <property type="component" value="Unassembled WGS sequence"/>
</dbReference>
<keyword evidence="2" id="KW-1185">Reference proteome</keyword>
<dbReference type="InParanoid" id="A0A165GA02"/>
<dbReference type="OrthoDB" id="3325193at2759"/>
<reference evidence="1 2" key="1">
    <citation type="journal article" date="2016" name="Mol. Biol. Evol.">
        <title>Comparative Genomics of Early-Diverging Mushroom-Forming Fungi Provides Insights into the Origins of Lignocellulose Decay Capabilities.</title>
        <authorList>
            <person name="Nagy L.G."/>
            <person name="Riley R."/>
            <person name="Tritt A."/>
            <person name="Adam C."/>
            <person name="Daum C."/>
            <person name="Floudas D."/>
            <person name="Sun H."/>
            <person name="Yadav J.S."/>
            <person name="Pangilinan J."/>
            <person name="Larsson K.H."/>
            <person name="Matsuura K."/>
            <person name="Barry K."/>
            <person name="Labutti K."/>
            <person name="Kuo R."/>
            <person name="Ohm R.A."/>
            <person name="Bhattacharya S.S."/>
            <person name="Shirouzu T."/>
            <person name="Yoshinaga Y."/>
            <person name="Martin F.M."/>
            <person name="Grigoriev I.V."/>
            <person name="Hibbett D.S."/>
        </authorList>
    </citation>
    <scope>NUCLEOTIDE SEQUENCE [LARGE SCALE GENOMIC DNA]</scope>
    <source>
        <strain evidence="1 2">HHB12029</strain>
    </source>
</reference>
<proteinExistence type="predicted"/>
<evidence type="ECO:0000313" key="1">
    <source>
        <dbReference type="EMBL" id="KZV90207.1"/>
    </source>
</evidence>
<name>A0A165GA02_EXIGL</name>
<dbReference type="AlphaFoldDB" id="A0A165GA02"/>
<protein>
    <recommendedName>
        <fullName evidence="3">Galactose oxidase-like Early set domain-containing protein</fullName>
    </recommendedName>
</protein>
<sequence>MLVSLPLMRGSRLLAVLAGVIFAALHARCFEIPSNHRTINAVDPGMLFGPLDSSSSTPCPFPNDCSGQWSTQPAREPLLSYGLMHVTSGPNSFCSIAFTGSAYVGIIGFRDPGVQREGVVSVNGHADDLSHASGPDSTELYAKELDPGTTYGVRIDYGGSGQLTIVAVYLSPGAQTMNSTIVPGNDT</sequence>
<evidence type="ECO:0000313" key="2">
    <source>
        <dbReference type="Proteomes" id="UP000077266"/>
    </source>
</evidence>
<evidence type="ECO:0008006" key="3">
    <source>
        <dbReference type="Google" id="ProtNLM"/>
    </source>
</evidence>
<accession>A0A165GA02</accession>
<dbReference type="EMBL" id="KV426054">
    <property type="protein sequence ID" value="KZV90207.1"/>
    <property type="molecule type" value="Genomic_DNA"/>
</dbReference>
<organism evidence="1 2">
    <name type="scientific">Exidia glandulosa HHB12029</name>
    <dbReference type="NCBI Taxonomy" id="1314781"/>
    <lineage>
        <taxon>Eukaryota</taxon>
        <taxon>Fungi</taxon>
        <taxon>Dikarya</taxon>
        <taxon>Basidiomycota</taxon>
        <taxon>Agaricomycotina</taxon>
        <taxon>Agaricomycetes</taxon>
        <taxon>Auriculariales</taxon>
        <taxon>Exidiaceae</taxon>
        <taxon>Exidia</taxon>
    </lineage>
</organism>
<gene>
    <name evidence="1" type="ORF">EXIGLDRAFT_127094</name>
</gene>